<gene>
    <name evidence="2" type="ORF">ENQ20_07095</name>
</gene>
<protein>
    <recommendedName>
        <fullName evidence="1">ATPase BadF/BadG/BcrA/BcrD type domain-containing protein</fullName>
    </recommendedName>
</protein>
<dbReference type="AlphaFoldDB" id="A0A7C1JSI8"/>
<evidence type="ECO:0000259" key="1">
    <source>
        <dbReference type="Pfam" id="PF01869"/>
    </source>
</evidence>
<sequence>MARIVLGIDGGGTKTQAAICDETGRVLGMGQAGGSGIDSVGAERALTAIGEAVEAARRQAGLSDVPFDGVFFGMAGVVSEADRAIVRAIARRLQLGERVGVDHDIRIALAGGLSGRPGIALIAGTGSSCFGINERGERWQAGGWGHLISDEGSSYWLGWNAIRLAMGAYDGRWQTALLEPVRQQLNLREMTDIHHRLYTQGISKAEIAAFAPVVIAVAQAGDEMAQALIRQGAHELALMVAAVAKRLGWSHTPCEVTLSGGLWRAGEVMLAPFRQALSSVLPAARIVMPELPPVLGACVLALQELSVEVEESVRGRLLQARLMERELT</sequence>
<dbReference type="PANTHER" id="PTHR43190">
    <property type="entry name" value="N-ACETYL-D-GLUCOSAMINE KINASE"/>
    <property type="match status" value="1"/>
</dbReference>
<dbReference type="CDD" id="cd24007">
    <property type="entry name" value="ASKHA_NBD_eukNAGK-like"/>
    <property type="match status" value="1"/>
</dbReference>
<accession>A0A7C1JSI8</accession>
<dbReference type="EMBL" id="DSMG01000077">
    <property type="protein sequence ID" value="HDX31247.1"/>
    <property type="molecule type" value="Genomic_DNA"/>
</dbReference>
<name>A0A7C1JSI8_9CHLR</name>
<proteinExistence type="predicted"/>
<feature type="domain" description="ATPase BadF/BadG/BcrA/BcrD type" evidence="1">
    <location>
        <begin position="6"/>
        <end position="301"/>
    </location>
</feature>
<dbReference type="InterPro" id="IPR043129">
    <property type="entry name" value="ATPase_NBD"/>
</dbReference>
<comment type="caution">
    <text evidence="2">The sequence shown here is derived from an EMBL/GenBank/DDBJ whole genome shotgun (WGS) entry which is preliminary data.</text>
</comment>
<dbReference type="InterPro" id="IPR002731">
    <property type="entry name" value="ATPase_BadF"/>
</dbReference>
<dbReference type="Gene3D" id="3.30.420.40">
    <property type="match status" value="2"/>
</dbReference>
<reference evidence="2" key="1">
    <citation type="journal article" date="2020" name="mSystems">
        <title>Genome- and Community-Level Interaction Insights into Carbon Utilization and Element Cycling Functions of Hydrothermarchaeota in Hydrothermal Sediment.</title>
        <authorList>
            <person name="Zhou Z."/>
            <person name="Liu Y."/>
            <person name="Xu W."/>
            <person name="Pan J."/>
            <person name="Luo Z.H."/>
            <person name="Li M."/>
        </authorList>
    </citation>
    <scope>NUCLEOTIDE SEQUENCE [LARGE SCALE GENOMIC DNA]</scope>
    <source>
        <strain evidence="2">SpSt-289</strain>
    </source>
</reference>
<dbReference type="SUPFAM" id="SSF53067">
    <property type="entry name" value="Actin-like ATPase domain"/>
    <property type="match status" value="2"/>
</dbReference>
<dbReference type="InterPro" id="IPR052519">
    <property type="entry name" value="Euk-type_GlcNAc_Kinase"/>
</dbReference>
<dbReference type="PANTHER" id="PTHR43190:SF3">
    <property type="entry name" value="N-ACETYL-D-GLUCOSAMINE KINASE"/>
    <property type="match status" value="1"/>
</dbReference>
<dbReference type="Pfam" id="PF01869">
    <property type="entry name" value="BcrAD_BadFG"/>
    <property type="match status" value="1"/>
</dbReference>
<evidence type="ECO:0000313" key="2">
    <source>
        <dbReference type="EMBL" id="HDX31247.1"/>
    </source>
</evidence>
<organism evidence="2">
    <name type="scientific">Caldilinea aerophila</name>
    <dbReference type="NCBI Taxonomy" id="133453"/>
    <lineage>
        <taxon>Bacteria</taxon>
        <taxon>Bacillati</taxon>
        <taxon>Chloroflexota</taxon>
        <taxon>Caldilineae</taxon>
        <taxon>Caldilineales</taxon>
        <taxon>Caldilineaceae</taxon>
        <taxon>Caldilinea</taxon>
    </lineage>
</organism>